<dbReference type="EMBL" id="ML976288">
    <property type="protein sequence ID" value="KAF1935296.1"/>
    <property type="molecule type" value="Genomic_DNA"/>
</dbReference>
<evidence type="ECO:0000313" key="2">
    <source>
        <dbReference type="Proteomes" id="UP000800038"/>
    </source>
</evidence>
<proteinExistence type="predicted"/>
<sequence>MKDVREQETPARLSRKVNLSPLRARACNHRPGNHVFPSHSPSTAGSFLAMLSFMSHASPHISPDLVHTDTLRVCLVFHRLLVSPVRETRRPDNLCSETCPLEMQLPNNLSTIGAPTADGMSHTRQPSPPLRDRLKAVRRLVQVGLHRRLFLNV</sequence>
<accession>A0A6A5SA61</accession>
<name>A0A6A5SA61_9PLEO</name>
<dbReference type="Proteomes" id="UP000800038">
    <property type="component" value="Unassembled WGS sequence"/>
</dbReference>
<keyword evidence="2" id="KW-1185">Reference proteome</keyword>
<evidence type="ECO:0000313" key="1">
    <source>
        <dbReference type="EMBL" id="KAF1935296.1"/>
    </source>
</evidence>
<reference evidence="1" key="1">
    <citation type="journal article" date="2020" name="Stud. Mycol.">
        <title>101 Dothideomycetes genomes: a test case for predicting lifestyles and emergence of pathogens.</title>
        <authorList>
            <person name="Haridas S."/>
            <person name="Albert R."/>
            <person name="Binder M."/>
            <person name="Bloem J."/>
            <person name="Labutti K."/>
            <person name="Salamov A."/>
            <person name="Andreopoulos B."/>
            <person name="Baker S."/>
            <person name="Barry K."/>
            <person name="Bills G."/>
            <person name="Bluhm B."/>
            <person name="Cannon C."/>
            <person name="Castanera R."/>
            <person name="Culley D."/>
            <person name="Daum C."/>
            <person name="Ezra D."/>
            <person name="Gonzalez J."/>
            <person name="Henrissat B."/>
            <person name="Kuo A."/>
            <person name="Liang C."/>
            <person name="Lipzen A."/>
            <person name="Lutzoni F."/>
            <person name="Magnuson J."/>
            <person name="Mondo S."/>
            <person name="Nolan M."/>
            <person name="Ohm R."/>
            <person name="Pangilinan J."/>
            <person name="Park H.-J."/>
            <person name="Ramirez L."/>
            <person name="Alfaro M."/>
            <person name="Sun H."/>
            <person name="Tritt A."/>
            <person name="Yoshinaga Y."/>
            <person name="Zwiers L.-H."/>
            <person name="Turgeon B."/>
            <person name="Goodwin S."/>
            <person name="Spatafora J."/>
            <person name="Crous P."/>
            <person name="Grigoriev I."/>
        </authorList>
    </citation>
    <scope>NUCLEOTIDE SEQUENCE</scope>
    <source>
        <strain evidence="1">CBS 161.51</strain>
    </source>
</reference>
<dbReference type="AlphaFoldDB" id="A0A6A5SA61"/>
<gene>
    <name evidence="1" type="ORF">EJ02DRAFT_460508</name>
</gene>
<protein>
    <submittedName>
        <fullName evidence="1">Uncharacterized protein</fullName>
    </submittedName>
</protein>
<organism evidence="1 2">
    <name type="scientific">Clathrospora elynae</name>
    <dbReference type="NCBI Taxonomy" id="706981"/>
    <lineage>
        <taxon>Eukaryota</taxon>
        <taxon>Fungi</taxon>
        <taxon>Dikarya</taxon>
        <taxon>Ascomycota</taxon>
        <taxon>Pezizomycotina</taxon>
        <taxon>Dothideomycetes</taxon>
        <taxon>Pleosporomycetidae</taxon>
        <taxon>Pleosporales</taxon>
        <taxon>Diademaceae</taxon>
        <taxon>Clathrospora</taxon>
    </lineage>
</organism>